<keyword evidence="2" id="KW-1185">Reference proteome</keyword>
<evidence type="ECO:0000313" key="2">
    <source>
        <dbReference type="Proteomes" id="UP001059041"/>
    </source>
</evidence>
<gene>
    <name evidence="1" type="ORF">IRJ41_020489</name>
</gene>
<dbReference type="AlphaFoldDB" id="A0A9W7TFI9"/>
<comment type="caution">
    <text evidence="1">The sequence shown here is derived from an EMBL/GenBank/DDBJ whole genome shotgun (WGS) entry which is preliminary data.</text>
</comment>
<dbReference type="EMBL" id="JAFHDT010000019">
    <property type="protein sequence ID" value="KAI7796280.1"/>
    <property type="molecule type" value="Genomic_DNA"/>
</dbReference>
<reference evidence="1" key="1">
    <citation type="submission" date="2021-02" db="EMBL/GenBank/DDBJ databases">
        <title>Comparative genomics reveals that relaxation of natural selection precedes convergent phenotypic evolution of cavefish.</title>
        <authorList>
            <person name="Peng Z."/>
        </authorList>
    </citation>
    <scope>NUCLEOTIDE SEQUENCE</scope>
    <source>
        <tissue evidence="1">Muscle</tissue>
    </source>
</reference>
<sequence length="76" mass="9101">DEQEEDSKLYQFWINNQVRRESMVHKPDLSLDADICFELHRDECEGVKDEMFVHQSSVALLVHQSVCYELVCWDRK</sequence>
<proteinExistence type="predicted"/>
<evidence type="ECO:0000313" key="1">
    <source>
        <dbReference type="EMBL" id="KAI7796280.1"/>
    </source>
</evidence>
<dbReference type="Proteomes" id="UP001059041">
    <property type="component" value="Linkage Group LG19"/>
</dbReference>
<feature type="non-terminal residue" evidence="1">
    <location>
        <position position="76"/>
    </location>
</feature>
<organism evidence="1 2">
    <name type="scientific">Triplophysa rosa</name>
    <name type="common">Cave loach</name>
    <dbReference type="NCBI Taxonomy" id="992332"/>
    <lineage>
        <taxon>Eukaryota</taxon>
        <taxon>Metazoa</taxon>
        <taxon>Chordata</taxon>
        <taxon>Craniata</taxon>
        <taxon>Vertebrata</taxon>
        <taxon>Euteleostomi</taxon>
        <taxon>Actinopterygii</taxon>
        <taxon>Neopterygii</taxon>
        <taxon>Teleostei</taxon>
        <taxon>Ostariophysi</taxon>
        <taxon>Cypriniformes</taxon>
        <taxon>Nemacheilidae</taxon>
        <taxon>Triplophysa</taxon>
    </lineage>
</organism>
<protein>
    <submittedName>
        <fullName evidence="1">Uncharacterized protein</fullName>
    </submittedName>
</protein>
<accession>A0A9W7TFI9</accession>
<name>A0A9W7TFI9_TRIRA</name>